<reference evidence="2" key="2">
    <citation type="submission" date="2025-08" db="UniProtKB">
        <authorList>
            <consortium name="RefSeq"/>
        </authorList>
    </citation>
    <scope>IDENTIFICATION</scope>
    <source>
        <strain evidence="2">S238N-H82</strain>
        <tissue evidence="2">Testes</tissue>
    </source>
</reference>
<organism evidence="1 2">
    <name type="scientific">Branchiostoma floridae</name>
    <name type="common">Florida lancelet</name>
    <name type="synonym">Amphioxus</name>
    <dbReference type="NCBI Taxonomy" id="7739"/>
    <lineage>
        <taxon>Eukaryota</taxon>
        <taxon>Metazoa</taxon>
        <taxon>Chordata</taxon>
        <taxon>Cephalochordata</taxon>
        <taxon>Leptocardii</taxon>
        <taxon>Amphioxiformes</taxon>
        <taxon>Branchiostomatidae</taxon>
        <taxon>Branchiostoma</taxon>
    </lineage>
</organism>
<reference evidence="1" key="1">
    <citation type="journal article" date="2020" name="Nat. Ecol. Evol.">
        <title>Deeply conserved synteny resolves early events in vertebrate evolution.</title>
        <authorList>
            <person name="Simakov O."/>
            <person name="Marletaz F."/>
            <person name="Yue J.X."/>
            <person name="O'Connell B."/>
            <person name="Jenkins J."/>
            <person name="Brandt A."/>
            <person name="Calef R."/>
            <person name="Tung C.H."/>
            <person name="Huang T.K."/>
            <person name="Schmutz J."/>
            <person name="Satoh N."/>
            <person name="Yu J.K."/>
            <person name="Putnam N.H."/>
            <person name="Green R.E."/>
            <person name="Rokhsar D.S."/>
        </authorList>
    </citation>
    <scope>NUCLEOTIDE SEQUENCE [LARGE SCALE GENOMIC DNA]</scope>
    <source>
        <strain evidence="1">S238N-H82</strain>
    </source>
</reference>
<protein>
    <submittedName>
        <fullName evidence="2">Uncharacterized protein LOC118406044</fullName>
    </submittedName>
</protein>
<accession>A0A9J7KJK9</accession>
<dbReference type="RefSeq" id="XP_035661792.1">
    <property type="nucleotide sequence ID" value="XM_035805899.1"/>
</dbReference>
<name>A0A9J7KJK9_BRAFL</name>
<dbReference type="OrthoDB" id="10038681at2759"/>
<dbReference type="KEGG" id="bfo:118406044"/>
<dbReference type="GeneID" id="118406044"/>
<evidence type="ECO:0000313" key="1">
    <source>
        <dbReference type="Proteomes" id="UP000001554"/>
    </source>
</evidence>
<dbReference type="OMA" id="EETHEFG"/>
<sequence length="1478" mass="157347">MSLYAVGDVECQVHNAGLAVCQAALEVAKVVMEGSRQAFDSAQQAATAAQQLVDNNRLTLEVAKVVLEGTETAMHDSCNNGVASAEEALVAAQEMTEKATLRALGGVLDIQEFKELGFNLFNIEEMGFSATLAVAQTGIFDGWMKASFFGGDPQTMNIPIDILSIDDMSSSILAMMQDFLYGIPPLPPQQPSALPTPPAPSTLPGPLPPVTQPEIGLPEAVVPTTLPSQPPESGGILPELQQLLTDAVEGSYTVSSDCTVNLELSGCRLDITFDPDLCLTVGLLLSDVLPNLSLDDYKSGVASDLLNVAVSSSYVDRCGDELFVSGGTTQPITIVSSLVTLHEFFVNVTYTMPSSFQALFRGVWTIGDVDFTVTLEKSDEGFILSGTVAEITVTTERLISGLSSFVPGNDVSDLFHLLNLDSISVMDINVEIMIEDGGYSLELDFKTNILDSQVFFFLSSAESDDGSASQSFSMGITVNSVRFGDIIRDIVDENVVVPIISDLVIPEAALLATTATPELDYPVALFNEVASELSTGLGIAFTLKLSDDVPFGTFFLGFDGNRYMFKVLSDETVPVSALLSKAISSFTSISLPPQLPVADVLAGSLKSFEYDTDTNVMTVSADVDDSLVIIENILVLEDLTATFQLEKVSSSSGNDYDFTFELYSLWNIDQLAVSLSVARDPTTLDFSSVGTVEDELPVGSLIQDFGVSFIPPGVLRDILLSIGFEEFSIVDPSVAIMFGQEFAVHLQGSAVIGDWSSTVEMVVGRVQTNLVMAAGVTLSSIGIVPAVSKLTGGALDISVIPGASILSHTSVAFVVSPSAMPRDQHLTMSSPLLADVNTEQGVSIAASFTLPTDCGQDVFCKVVKKLLGADIELKLLATLTTTSDLYLKAVVGTPVTIADGIEMQDVGFEIEVGTTNNAIGITGSLEFETPPVILRGGIGVSQSGGYLRMSTEGMWNEAFGLDFLAIGDINFELSITPEPTIIASLQFGGRAIVGYQNNPSATPFEGSAYIGVNKIDPRQNYCTGSITALTIPAILHAFAQTFQLPSFLEEIGFPDGASFSFSALEQTLPNGVNIPQGFFFSGTLQILFFSVSADIRLDSTSLYAEVTVTQFDIGNGLIQISGSSSEAGPILHVDISWVPIHAELLIGGSVTVLGIHASTTISMDATRTYFAIEGSFLNMFSASLEIEASYGSLKDAEFSATGTFKNDLFSTLRDRVEGYLDNLVKEANEALGSARSDVSKAHEDCDAARGPFNSAQADVDSAQRDFDNAVADLEGAKRDLENAKKPFDDAVADLNRQQQSCQFRDCEWYDAPCHLHNAGLAVCQAALEIAKGTVEATKHTLDLAQLAVSGAQEVVDNSRWTLDAANGVLEGTKETVHATCDVGVYTAEGALILVEETHEFGIKVAEKAVNGVLGGVLDIREMWFSVTVAVAQTGSFDGRMTVSFFGDDPVTMDIAIKIFSIEDMVTAICDVIKDILDV</sequence>
<dbReference type="Proteomes" id="UP000001554">
    <property type="component" value="Chromosome 18"/>
</dbReference>
<dbReference type="Gene3D" id="1.20.120.330">
    <property type="entry name" value="Nucleotidyltransferases domain 2"/>
    <property type="match status" value="1"/>
</dbReference>
<keyword evidence="1" id="KW-1185">Reference proteome</keyword>
<gene>
    <name evidence="2" type="primary">LOC118406044</name>
</gene>
<evidence type="ECO:0000313" key="2">
    <source>
        <dbReference type="RefSeq" id="XP_035661792.1"/>
    </source>
</evidence>
<proteinExistence type="predicted"/>